<protein>
    <submittedName>
        <fullName evidence="1">Uncharacterized protein</fullName>
    </submittedName>
</protein>
<evidence type="ECO:0000313" key="2">
    <source>
        <dbReference type="Proteomes" id="UP001049518"/>
    </source>
</evidence>
<dbReference type="RefSeq" id="WP_231329675.1">
    <property type="nucleotide sequence ID" value="NZ_CP059572.1"/>
</dbReference>
<evidence type="ECO:0000313" key="1">
    <source>
        <dbReference type="EMBL" id="QXJ23980.1"/>
    </source>
</evidence>
<sequence length="127" mass="14122">MGSLRALSGLGGRRQRFVSWWGRAAAIGHLDLLASALTAKGYRCVKLYRAEEFAGRPLLLWVFGVSRADGVRVAVIVHAARRGIWAYYQAGHHSYEQHGYLASCDDPRAAAEKVDAIFRYRMLPAAF</sequence>
<keyword evidence="2" id="KW-1185">Reference proteome</keyword>
<organism evidence="1 2">
    <name type="scientific">Actinomadura graeca</name>
    <dbReference type="NCBI Taxonomy" id="2750812"/>
    <lineage>
        <taxon>Bacteria</taxon>
        <taxon>Bacillati</taxon>
        <taxon>Actinomycetota</taxon>
        <taxon>Actinomycetes</taxon>
        <taxon>Streptosporangiales</taxon>
        <taxon>Thermomonosporaceae</taxon>
        <taxon>Actinomadura</taxon>
    </lineage>
</organism>
<reference evidence="1" key="1">
    <citation type="submission" date="2020-07" db="EMBL/GenBank/DDBJ databases">
        <authorList>
            <person name="Tarantini F.S."/>
            <person name="Hong K.W."/>
            <person name="Chan K.G."/>
        </authorList>
    </citation>
    <scope>NUCLEOTIDE SEQUENCE</scope>
    <source>
        <strain evidence="1">32-07</strain>
    </source>
</reference>
<dbReference type="Proteomes" id="UP001049518">
    <property type="component" value="Chromosome"/>
</dbReference>
<accession>A0ABX8QYR2</accession>
<proteinExistence type="predicted"/>
<gene>
    <name evidence="1" type="ORF">AGRA3207_005221</name>
</gene>
<dbReference type="EMBL" id="CP059572">
    <property type="protein sequence ID" value="QXJ23980.1"/>
    <property type="molecule type" value="Genomic_DNA"/>
</dbReference>
<name>A0ABX8QYR2_9ACTN</name>